<name>A0A919J9R9_9ACTN</name>
<dbReference type="Proteomes" id="UP000647172">
    <property type="component" value="Unassembled WGS sequence"/>
</dbReference>
<organism evidence="1 2">
    <name type="scientific">Actinoplanes nipponensis</name>
    <dbReference type="NCBI Taxonomy" id="135950"/>
    <lineage>
        <taxon>Bacteria</taxon>
        <taxon>Bacillati</taxon>
        <taxon>Actinomycetota</taxon>
        <taxon>Actinomycetes</taxon>
        <taxon>Micromonosporales</taxon>
        <taxon>Micromonosporaceae</taxon>
        <taxon>Actinoplanes</taxon>
    </lineage>
</organism>
<proteinExistence type="predicted"/>
<sequence>METSESVPAPLSTFSLAVATRSAVERLAPQELELLDDTLTAWERHDLPRRRDRRAAAGTVGLGVDIALVTETVLAVLTGAATEVLGTVATDAWQRRPRWRRRTRADRGPAAQHRFALTAGEADRLREACRRHGQTLGLSAEQADLLADAVHGAIEGPAHR</sequence>
<evidence type="ECO:0000313" key="1">
    <source>
        <dbReference type="EMBL" id="GIE47009.1"/>
    </source>
</evidence>
<accession>A0A919J9R9</accession>
<protein>
    <submittedName>
        <fullName evidence="1">Uncharacterized protein</fullName>
    </submittedName>
</protein>
<dbReference type="AlphaFoldDB" id="A0A919J9R9"/>
<reference evidence="1" key="1">
    <citation type="submission" date="2021-01" db="EMBL/GenBank/DDBJ databases">
        <title>Whole genome shotgun sequence of Actinoplanes nipponensis NBRC 14063.</title>
        <authorList>
            <person name="Komaki H."/>
            <person name="Tamura T."/>
        </authorList>
    </citation>
    <scope>NUCLEOTIDE SEQUENCE</scope>
    <source>
        <strain evidence="1">NBRC 14063</strain>
    </source>
</reference>
<dbReference type="RefSeq" id="WP_203764068.1">
    <property type="nucleotide sequence ID" value="NZ_BAAAYJ010000103.1"/>
</dbReference>
<dbReference type="EMBL" id="BOMQ01000008">
    <property type="protein sequence ID" value="GIE47009.1"/>
    <property type="molecule type" value="Genomic_DNA"/>
</dbReference>
<gene>
    <name evidence="1" type="ORF">Ani05nite_05430</name>
</gene>
<comment type="caution">
    <text evidence="1">The sequence shown here is derived from an EMBL/GenBank/DDBJ whole genome shotgun (WGS) entry which is preliminary data.</text>
</comment>
<evidence type="ECO:0000313" key="2">
    <source>
        <dbReference type="Proteomes" id="UP000647172"/>
    </source>
</evidence>
<keyword evidence="2" id="KW-1185">Reference proteome</keyword>